<feature type="domain" description="Glycosyl transferase family 1" evidence="1">
    <location>
        <begin position="220"/>
        <end position="383"/>
    </location>
</feature>
<name>A0A0S2ZK49_9FUSO</name>
<dbReference type="Pfam" id="PF13439">
    <property type="entry name" value="Glyco_transf_4"/>
    <property type="match status" value="1"/>
</dbReference>
<evidence type="ECO:0000313" key="4">
    <source>
        <dbReference type="Proteomes" id="UP000063275"/>
    </source>
</evidence>
<accession>A0A0S2ZK49</accession>
<dbReference type="InterPro" id="IPR050194">
    <property type="entry name" value="Glycosyltransferase_grp1"/>
</dbReference>
<dbReference type="InterPro" id="IPR028098">
    <property type="entry name" value="Glyco_trans_4-like_N"/>
</dbReference>
<dbReference type="GO" id="GO:0016758">
    <property type="term" value="F:hexosyltransferase activity"/>
    <property type="evidence" value="ECO:0007669"/>
    <property type="project" value="TreeGrafter"/>
</dbReference>
<organism evidence="3">
    <name type="scientific">Fusobacterium hwasookii ChDC F174</name>
    <dbReference type="NCBI Taxonomy" id="1307442"/>
    <lineage>
        <taxon>Bacteria</taxon>
        <taxon>Fusobacteriati</taxon>
        <taxon>Fusobacteriota</taxon>
        <taxon>Fusobacteriia</taxon>
        <taxon>Fusobacteriales</taxon>
        <taxon>Fusobacteriaceae</taxon>
        <taxon>Fusobacterium</taxon>
    </lineage>
</organism>
<evidence type="ECO:0000313" key="3">
    <source>
        <dbReference type="EMBL" id="ALQ39167.1"/>
    </source>
</evidence>
<dbReference type="EMBL" id="CP013331">
    <property type="protein sequence ID" value="ALQ39167.1"/>
    <property type="molecule type" value="Genomic_DNA"/>
</dbReference>
<protein>
    <submittedName>
        <fullName evidence="3">Glycosyltransferase WbuB</fullName>
    </submittedName>
</protein>
<dbReference type="CDD" id="cd03794">
    <property type="entry name" value="GT4_WbuB-like"/>
    <property type="match status" value="1"/>
</dbReference>
<proteinExistence type="predicted"/>
<evidence type="ECO:0000259" key="2">
    <source>
        <dbReference type="Pfam" id="PF13439"/>
    </source>
</evidence>
<sequence length="411" mass="47292">MGEKMINILLINQYSYPPGKSNWRRHFDLFKNFSKESYNIDVICGSFVHDRKEEILNKGEKYRLINSEGIKYHILSGILYKSKIIRMLSMVQFFFKVLFFSKKLKDKPNIIYASSPHPFNGLAGMYLARKYKCPFILEIRDLWPETWVAMGATTKKSILYKVFAYIEKVLYKNADKIVTLTANKDYYTSVGVDEKKVEIVSNGVDLAKYDSLLGEKSPIKFSENKFNILYTGAHGTANCLEFILEVAKLIKNDEIIFNFIGEGEKKEELIKKVEDYKLKNVRFYSPINKNSIPSTLKNGDAMILPVRNEPLYKYGISPNKMYEYFASSKPIIFSGNVANDMVKEANAGISVEAENIEKIKEAVLSLYNMSNEEREILGKNGRNYVEENYDTKVLAKKVEKIILNLLEGKNV</sequence>
<dbReference type="AlphaFoldDB" id="A0A0S2ZK49"/>
<dbReference type="InterPro" id="IPR001296">
    <property type="entry name" value="Glyco_trans_1"/>
</dbReference>
<dbReference type="Pfam" id="PF00534">
    <property type="entry name" value="Glycos_transf_1"/>
    <property type="match status" value="1"/>
</dbReference>
<dbReference type="KEGG" id="fhw:RN87_00950"/>
<dbReference type="Proteomes" id="UP000063275">
    <property type="component" value="Chromosome"/>
</dbReference>
<reference evidence="3 4" key="1">
    <citation type="submission" date="2015-11" db="EMBL/GenBank/DDBJ databases">
        <authorList>
            <person name="Zhang Y."/>
            <person name="Guo Z."/>
        </authorList>
    </citation>
    <scope>NUCLEOTIDE SEQUENCE [LARGE SCALE GENOMIC DNA]</scope>
    <source>
        <strain evidence="3 4">ChDC F174</strain>
    </source>
</reference>
<keyword evidence="3" id="KW-0808">Transferase</keyword>
<dbReference type="PANTHER" id="PTHR45947:SF3">
    <property type="entry name" value="SULFOQUINOVOSYL TRANSFERASE SQD2"/>
    <property type="match status" value="1"/>
</dbReference>
<evidence type="ECO:0000259" key="1">
    <source>
        <dbReference type="Pfam" id="PF00534"/>
    </source>
</evidence>
<dbReference type="Gene3D" id="3.40.50.2000">
    <property type="entry name" value="Glycogen Phosphorylase B"/>
    <property type="match status" value="2"/>
</dbReference>
<dbReference type="PANTHER" id="PTHR45947">
    <property type="entry name" value="SULFOQUINOVOSYL TRANSFERASE SQD2"/>
    <property type="match status" value="1"/>
</dbReference>
<dbReference type="SUPFAM" id="SSF53756">
    <property type="entry name" value="UDP-Glycosyltransferase/glycogen phosphorylase"/>
    <property type="match status" value="1"/>
</dbReference>
<gene>
    <name evidence="3" type="ORF">RN87_00950</name>
</gene>
<feature type="domain" description="Glycosyltransferase subfamily 4-like N-terminal" evidence="2">
    <location>
        <begin position="29"/>
        <end position="207"/>
    </location>
</feature>